<feature type="domain" description="EF-hand" evidence="1">
    <location>
        <begin position="134"/>
        <end position="169"/>
    </location>
</feature>
<dbReference type="InterPro" id="IPR002048">
    <property type="entry name" value="EF_hand_dom"/>
</dbReference>
<gene>
    <name evidence="2" type="ORF">SYYSPA8_12590</name>
</gene>
<dbReference type="CDD" id="cd00051">
    <property type="entry name" value="EFh"/>
    <property type="match status" value="1"/>
</dbReference>
<sequence>MSEELLIRKITYGFDQFDVDGSGDLTEADHVLMGQRSARSLGHPSGSEEEQRIVDAYVSVWRNLHVPHLPPGAQAMTREQFIESTRSLADDPGAVSATVGALAEVFLAVADTDGDGVVDSDEYFSFLSGHFPRRPREEVDAAFRRLDRDGDGRLSAEEFTSAIIEFWTSRDPEAPGNSWLGVDFTEQPG</sequence>
<dbReference type="SMART" id="SM00054">
    <property type="entry name" value="EFh"/>
    <property type="match status" value="2"/>
</dbReference>
<dbReference type="Proteomes" id="UP001291653">
    <property type="component" value="Unassembled WGS sequence"/>
</dbReference>
<comment type="caution">
    <text evidence="2">The sequence shown here is derived from an EMBL/GenBank/DDBJ whole genome shotgun (WGS) entry which is preliminary data.</text>
</comment>
<dbReference type="PROSITE" id="PS50222">
    <property type="entry name" value="EF_HAND_2"/>
    <property type="match status" value="2"/>
</dbReference>
<dbReference type="InterPro" id="IPR018247">
    <property type="entry name" value="EF_Hand_1_Ca_BS"/>
</dbReference>
<feature type="domain" description="EF-hand" evidence="1">
    <location>
        <begin position="98"/>
        <end position="133"/>
    </location>
</feature>
<name>A0ABQ5NY36_9ACTN</name>
<dbReference type="PROSITE" id="PS00018">
    <property type="entry name" value="EF_HAND_1"/>
    <property type="match status" value="2"/>
</dbReference>
<dbReference type="Gene3D" id="1.10.238.10">
    <property type="entry name" value="EF-hand"/>
    <property type="match status" value="1"/>
</dbReference>
<organism evidence="2 3">
    <name type="scientific">Streptomyces yaizuensis</name>
    <dbReference type="NCBI Taxonomy" id="2989713"/>
    <lineage>
        <taxon>Bacteria</taxon>
        <taxon>Bacillati</taxon>
        <taxon>Actinomycetota</taxon>
        <taxon>Actinomycetes</taxon>
        <taxon>Kitasatosporales</taxon>
        <taxon>Streptomycetaceae</taxon>
        <taxon>Streptomyces</taxon>
    </lineage>
</organism>
<evidence type="ECO:0000313" key="2">
    <source>
        <dbReference type="EMBL" id="GLF95137.1"/>
    </source>
</evidence>
<dbReference type="RefSeq" id="WP_323447204.1">
    <property type="nucleotide sequence ID" value="NZ_BSBI01000004.1"/>
</dbReference>
<dbReference type="Pfam" id="PF13499">
    <property type="entry name" value="EF-hand_7"/>
    <property type="match status" value="1"/>
</dbReference>
<evidence type="ECO:0000259" key="1">
    <source>
        <dbReference type="PROSITE" id="PS50222"/>
    </source>
</evidence>
<protein>
    <submittedName>
        <fullName evidence="2">EF-hand domain-containing protein</fullName>
    </submittedName>
</protein>
<proteinExistence type="predicted"/>
<keyword evidence="3" id="KW-1185">Reference proteome</keyword>
<evidence type="ECO:0000313" key="3">
    <source>
        <dbReference type="Proteomes" id="UP001291653"/>
    </source>
</evidence>
<reference evidence="2 3" key="1">
    <citation type="submission" date="2022-10" db="EMBL/GenBank/DDBJ databases">
        <title>Draft genome sequence of Streptomyces sp. YSPA8.</title>
        <authorList>
            <person name="Moriuchi R."/>
            <person name="Dohra H."/>
            <person name="Yamamura H."/>
            <person name="Kodani S."/>
        </authorList>
    </citation>
    <scope>NUCLEOTIDE SEQUENCE [LARGE SCALE GENOMIC DNA]</scope>
    <source>
        <strain evidence="2 3">YSPA8</strain>
    </source>
</reference>
<dbReference type="SUPFAM" id="SSF47473">
    <property type="entry name" value="EF-hand"/>
    <property type="match status" value="1"/>
</dbReference>
<dbReference type="EMBL" id="BSBI01000004">
    <property type="protein sequence ID" value="GLF95137.1"/>
    <property type="molecule type" value="Genomic_DNA"/>
</dbReference>
<accession>A0ABQ5NY36</accession>
<dbReference type="InterPro" id="IPR011992">
    <property type="entry name" value="EF-hand-dom_pair"/>
</dbReference>